<keyword evidence="1" id="KW-0472">Membrane</keyword>
<dbReference type="PANTHER" id="PTHR34062">
    <property type="entry name" value="OXIDOREDUCTASE 21 KDA SUBUNIT, PUTATIVE (AFU_ORTHOLOGUE AFUA_4G04750)-RELATED"/>
    <property type="match status" value="1"/>
</dbReference>
<feature type="domain" description="NADH-ubiquinone oxidoreductase 21kDa subunit N-terminal" evidence="2">
    <location>
        <begin position="12"/>
        <end position="97"/>
    </location>
</feature>
<sequence length="169" mass="18600">MSSTTKVNDLQTSYPLIDADPTASRVLSYMRPSDYALWAAGTAAAPGAIYAMELADPTKLGRAGLRPTLRLATFLGFAGGFLLAYQTSSLRFWGWKENAIEVERDQKELSALAKAGKPVYGESDLPEYVQGVAHRNSMWSQLKFGALPWFNLVNHKHHGVDVSKYSSDE</sequence>
<dbReference type="Pfam" id="PF10785">
    <property type="entry name" value="NADH-u_ox-rdase"/>
    <property type="match status" value="1"/>
</dbReference>
<dbReference type="InterPro" id="IPR024549">
    <property type="entry name" value="NADH-UbQ_OxRdtase_su21_C_fun"/>
</dbReference>
<gene>
    <name evidence="4" type="ORF">BCR35DRAFT_307941</name>
</gene>
<feature type="domain" description="NADH-ubiquinone oxidoreductase 21kDa subunit C-terminal fungi" evidence="3">
    <location>
        <begin position="107"/>
        <end position="167"/>
    </location>
</feature>
<dbReference type="OrthoDB" id="196140at2759"/>
<dbReference type="InterPro" id="IPR053229">
    <property type="entry name" value="NADH-Q_oxidrdct_subunit"/>
</dbReference>
<feature type="transmembrane region" description="Helical" evidence="1">
    <location>
        <begin position="67"/>
        <end position="85"/>
    </location>
</feature>
<keyword evidence="5" id="KW-1185">Reference proteome</keyword>
<protein>
    <submittedName>
        <fullName evidence="4">NADH-ubiquinone oxidoreductase complex I, 21 kDa subunit-domain-containing protein</fullName>
    </submittedName>
</protein>
<dbReference type="EMBL" id="MCGR01000055">
    <property type="protein sequence ID" value="ORY70637.1"/>
    <property type="molecule type" value="Genomic_DNA"/>
</dbReference>
<evidence type="ECO:0000259" key="3">
    <source>
        <dbReference type="Pfam" id="PF12853"/>
    </source>
</evidence>
<organism evidence="4 5">
    <name type="scientific">Leucosporidium creatinivorum</name>
    <dbReference type="NCBI Taxonomy" id="106004"/>
    <lineage>
        <taxon>Eukaryota</taxon>
        <taxon>Fungi</taxon>
        <taxon>Dikarya</taxon>
        <taxon>Basidiomycota</taxon>
        <taxon>Pucciniomycotina</taxon>
        <taxon>Microbotryomycetes</taxon>
        <taxon>Leucosporidiales</taxon>
        <taxon>Leucosporidium</taxon>
    </lineage>
</organism>
<proteinExistence type="predicted"/>
<dbReference type="AlphaFoldDB" id="A0A1Y2EGU8"/>
<accession>A0A1Y2EGU8</accession>
<evidence type="ECO:0000259" key="2">
    <source>
        <dbReference type="Pfam" id="PF10785"/>
    </source>
</evidence>
<dbReference type="Proteomes" id="UP000193467">
    <property type="component" value="Unassembled WGS sequence"/>
</dbReference>
<evidence type="ECO:0000313" key="5">
    <source>
        <dbReference type="Proteomes" id="UP000193467"/>
    </source>
</evidence>
<dbReference type="Pfam" id="PF12853">
    <property type="entry name" value="NADH_u_ox_C"/>
    <property type="match status" value="1"/>
</dbReference>
<reference evidence="4 5" key="1">
    <citation type="submission" date="2016-07" db="EMBL/GenBank/DDBJ databases">
        <title>Pervasive Adenine N6-methylation of Active Genes in Fungi.</title>
        <authorList>
            <consortium name="DOE Joint Genome Institute"/>
            <person name="Mondo S.J."/>
            <person name="Dannebaum R.O."/>
            <person name="Kuo R.C."/>
            <person name="Labutti K."/>
            <person name="Haridas S."/>
            <person name="Kuo A."/>
            <person name="Salamov A."/>
            <person name="Ahrendt S.R."/>
            <person name="Lipzen A."/>
            <person name="Sullivan W."/>
            <person name="Andreopoulos W.B."/>
            <person name="Clum A."/>
            <person name="Lindquist E."/>
            <person name="Daum C."/>
            <person name="Ramamoorthy G.K."/>
            <person name="Gryganskyi A."/>
            <person name="Culley D."/>
            <person name="Magnuson J.K."/>
            <person name="James T.Y."/>
            <person name="O'Malley M.A."/>
            <person name="Stajich J.E."/>
            <person name="Spatafora J.W."/>
            <person name="Visel A."/>
            <person name="Grigoriev I.V."/>
        </authorList>
    </citation>
    <scope>NUCLEOTIDE SEQUENCE [LARGE SCALE GENOMIC DNA]</scope>
    <source>
        <strain evidence="4 5">62-1032</strain>
    </source>
</reference>
<keyword evidence="1" id="KW-1133">Transmembrane helix</keyword>
<dbReference type="PANTHER" id="PTHR34062:SF1">
    <property type="entry name" value="NADH-UBIQUINONE OXIDOREDUCTASE 21KDA SUBUNIT N-TERMINAL DOMAIN-CONTAINING PROTEIN"/>
    <property type="match status" value="1"/>
</dbReference>
<dbReference type="STRING" id="106004.A0A1Y2EGU8"/>
<evidence type="ECO:0000313" key="4">
    <source>
        <dbReference type="EMBL" id="ORY70637.1"/>
    </source>
</evidence>
<evidence type="ECO:0000256" key="1">
    <source>
        <dbReference type="SAM" id="Phobius"/>
    </source>
</evidence>
<comment type="caution">
    <text evidence="4">The sequence shown here is derived from an EMBL/GenBank/DDBJ whole genome shotgun (WGS) entry which is preliminary data.</text>
</comment>
<name>A0A1Y2EGU8_9BASI</name>
<keyword evidence="1" id="KW-0812">Transmembrane</keyword>
<dbReference type="InterPro" id="IPR019721">
    <property type="entry name" value="NADH-UbQ_OxRdtase_su21_N"/>
</dbReference>
<dbReference type="InParanoid" id="A0A1Y2EGU8"/>
<feature type="transmembrane region" description="Helical" evidence="1">
    <location>
        <begin position="35"/>
        <end position="55"/>
    </location>
</feature>
<keyword evidence="4" id="KW-0830">Ubiquinone</keyword>